<feature type="region of interest" description="Disordered" evidence="1">
    <location>
        <begin position="1"/>
        <end position="23"/>
    </location>
</feature>
<dbReference type="HOGENOM" id="CLU_211627_0_0_5"/>
<gene>
    <name evidence="3" type="ordered locus">Rleg_5571</name>
</gene>
<accession>C6B8Z9</accession>
<feature type="transmembrane region" description="Helical" evidence="2">
    <location>
        <begin position="28"/>
        <end position="53"/>
    </location>
</feature>
<evidence type="ECO:0000256" key="1">
    <source>
        <dbReference type="SAM" id="MobiDB-lite"/>
    </source>
</evidence>
<keyword evidence="2" id="KW-1133">Transmembrane helix</keyword>
<geneLocation type="plasmid" evidence="3 4">
    <name>pR132503</name>
</geneLocation>
<organism evidence="3 4">
    <name type="scientific">Rhizobium leguminosarum bv. trifolii (strain WSM1325)</name>
    <dbReference type="NCBI Taxonomy" id="395491"/>
    <lineage>
        <taxon>Bacteria</taxon>
        <taxon>Pseudomonadati</taxon>
        <taxon>Pseudomonadota</taxon>
        <taxon>Alphaproteobacteria</taxon>
        <taxon>Hyphomicrobiales</taxon>
        <taxon>Rhizobiaceae</taxon>
        <taxon>Rhizobium/Agrobacterium group</taxon>
        <taxon>Rhizobium</taxon>
    </lineage>
</organism>
<dbReference type="KEGG" id="rlg:Rleg_5571"/>
<evidence type="ECO:0000313" key="4">
    <source>
        <dbReference type="Proteomes" id="UP000002256"/>
    </source>
</evidence>
<proteinExistence type="predicted"/>
<dbReference type="AlphaFoldDB" id="C6B8Z9"/>
<keyword evidence="2" id="KW-0812">Transmembrane</keyword>
<keyword evidence="3" id="KW-0614">Plasmid</keyword>
<keyword evidence="2" id="KW-0472">Membrane</keyword>
<name>C6B8Z9_RHILS</name>
<dbReference type="Proteomes" id="UP000002256">
    <property type="component" value="Plasmid pR132503"/>
</dbReference>
<dbReference type="EMBL" id="CP001625">
    <property type="protein sequence ID" value="ACS60387.1"/>
    <property type="molecule type" value="Genomic_DNA"/>
</dbReference>
<feature type="compositionally biased region" description="Polar residues" evidence="1">
    <location>
        <begin position="12"/>
        <end position="22"/>
    </location>
</feature>
<evidence type="ECO:0000313" key="3">
    <source>
        <dbReference type="EMBL" id="ACS60387.1"/>
    </source>
</evidence>
<reference evidence="3 4" key="1">
    <citation type="journal article" date="2010" name="Stand. Genomic Sci.">
        <title>Complete genome sequence of Rhizobium leguminosarum bv. trifolii strain WSM1325, an effective microsymbiont of annual Mediterranean clovers.</title>
        <authorList>
            <person name="Reeve W."/>
            <person name="O'Hara G."/>
            <person name="Chain P."/>
            <person name="Ardley J."/>
            <person name="Brau L."/>
            <person name="Nandesena K."/>
            <person name="Tiwari R."/>
            <person name="Copeland A."/>
            <person name="Nolan M."/>
            <person name="Han C."/>
            <person name="Brettin T."/>
            <person name="Land M."/>
            <person name="Ovchinikova G."/>
            <person name="Ivanova N."/>
            <person name="Mavromatis K."/>
            <person name="Markowitz V."/>
            <person name="Kyrpides N."/>
            <person name="Melino V."/>
            <person name="Denton M."/>
            <person name="Yates R."/>
            <person name="Howieson J."/>
        </authorList>
    </citation>
    <scope>NUCLEOTIDE SEQUENCE [LARGE SCALE GENOMIC DNA]</scope>
    <source>
        <strain evidence="4">WSM1325</strain>
        <plasmid evidence="4">Plasmid pR132503</plasmid>
    </source>
</reference>
<sequence>MDAPEHDPIQVTRPSTEQQRNSLKGGRIAVTLIATVAVVAFLLYVTILVYGLAHRM</sequence>
<evidence type="ECO:0000256" key="2">
    <source>
        <dbReference type="SAM" id="Phobius"/>
    </source>
</evidence>
<protein>
    <submittedName>
        <fullName evidence="3">Uncharacterized protein</fullName>
    </submittedName>
</protein>